<sequence>MCDTPVAAQAVDGVIEVVIGQGEDADYAEDGEIQEAGFAYDPSAICYL</sequence>
<accession>W1YIL9</accession>
<dbReference type="EMBL" id="AZMM01003740">
    <property type="protein sequence ID" value="ETJ42292.1"/>
    <property type="molecule type" value="Genomic_DNA"/>
</dbReference>
<evidence type="ECO:0000313" key="1">
    <source>
        <dbReference type="EMBL" id="ETJ42292.1"/>
    </source>
</evidence>
<reference evidence="1" key="1">
    <citation type="submission" date="2013-12" db="EMBL/GenBank/DDBJ databases">
        <title>A Varibaculum cambriense genome reconstructed from a premature infant gut community with otherwise low bacterial novelty that shifts toward anaerobic metabolism during the third week of life.</title>
        <authorList>
            <person name="Brown C.T."/>
            <person name="Sharon I."/>
            <person name="Thomas B.C."/>
            <person name="Castelle C.J."/>
            <person name="Morowitz M.J."/>
            <person name="Banfield J.F."/>
        </authorList>
    </citation>
    <scope>NUCLEOTIDE SEQUENCE</scope>
</reference>
<protein>
    <submittedName>
        <fullName evidence="1">Oxidoreductase</fullName>
    </submittedName>
</protein>
<organism evidence="1">
    <name type="scientific">human gut metagenome</name>
    <dbReference type="NCBI Taxonomy" id="408170"/>
    <lineage>
        <taxon>unclassified sequences</taxon>
        <taxon>metagenomes</taxon>
        <taxon>organismal metagenomes</taxon>
    </lineage>
</organism>
<name>W1YIL9_9ZZZZ</name>
<dbReference type="AlphaFoldDB" id="W1YIL9"/>
<gene>
    <name evidence="1" type="ORF">Q604_UNBC03740G0001</name>
</gene>
<proteinExistence type="predicted"/>
<comment type="caution">
    <text evidence="1">The sequence shown here is derived from an EMBL/GenBank/DDBJ whole genome shotgun (WGS) entry which is preliminary data.</text>
</comment>